<evidence type="ECO:0000259" key="5">
    <source>
        <dbReference type="Pfam" id="PF02784"/>
    </source>
</evidence>
<organism evidence="6">
    <name type="scientific">hydrothermal vent metagenome</name>
    <dbReference type="NCBI Taxonomy" id="652676"/>
    <lineage>
        <taxon>unclassified sequences</taxon>
        <taxon>metagenomes</taxon>
        <taxon>ecological metagenomes</taxon>
    </lineage>
</organism>
<dbReference type="PANTHER" id="PTHR11482:SF6">
    <property type="entry name" value="ORNITHINE DECARBOXYLASE 1-RELATED"/>
    <property type="match status" value="1"/>
</dbReference>
<dbReference type="Gene3D" id="2.40.37.10">
    <property type="entry name" value="Lyase, Ornithine Decarboxylase, Chain A, domain 1"/>
    <property type="match status" value="1"/>
</dbReference>
<dbReference type="SUPFAM" id="SSF50621">
    <property type="entry name" value="Alanine racemase C-terminal domain-like"/>
    <property type="match status" value="1"/>
</dbReference>
<protein>
    <submittedName>
        <fullName evidence="6">Pyridoxal 5-phosphate (PLP)-dependent ornithine decarboxylase</fullName>
        <ecNumber evidence="6">4.1.1.17</ecNumber>
    </submittedName>
</protein>
<dbReference type="FunFam" id="3.20.20.10:FF:000008">
    <property type="entry name" value="Ornithine decarboxylase"/>
    <property type="match status" value="1"/>
</dbReference>
<evidence type="ECO:0000256" key="1">
    <source>
        <dbReference type="ARBA" id="ARBA00001933"/>
    </source>
</evidence>
<dbReference type="PRINTS" id="PR01179">
    <property type="entry name" value="ODADCRBXLASE"/>
</dbReference>
<comment type="cofactor">
    <cofactor evidence="1">
        <name>pyridoxal 5'-phosphate</name>
        <dbReference type="ChEBI" id="CHEBI:597326"/>
    </cofactor>
</comment>
<dbReference type="InterPro" id="IPR002433">
    <property type="entry name" value="Orn_de-COase"/>
</dbReference>
<evidence type="ECO:0000256" key="4">
    <source>
        <dbReference type="ARBA" id="ARBA00023239"/>
    </source>
</evidence>
<dbReference type="InterPro" id="IPR009006">
    <property type="entry name" value="Ala_racemase/Decarboxylase_C"/>
</dbReference>
<proteinExistence type="inferred from homology"/>
<dbReference type="InterPro" id="IPR000183">
    <property type="entry name" value="Orn/DAP/Arg_de-COase"/>
</dbReference>
<dbReference type="SUPFAM" id="SSF51419">
    <property type="entry name" value="PLP-binding barrel"/>
    <property type="match status" value="1"/>
</dbReference>
<dbReference type="EC" id="4.1.1.17" evidence="6"/>
<evidence type="ECO:0000256" key="3">
    <source>
        <dbReference type="ARBA" id="ARBA00022898"/>
    </source>
</evidence>
<comment type="similarity">
    <text evidence="2">Belongs to the Orn/Lys/Arg decarboxylase class-II family.</text>
</comment>
<name>A0A3B1CFH5_9ZZZZ</name>
<dbReference type="InterPro" id="IPR029066">
    <property type="entry name" value="PLP-binding_barrel"/>
</dbReference>
<dbReference type="PANTHER" id="PTHR11482">
    <property type="entry name" value="ARGININE/DIAMINOPIMELATE/ORNITHINE DECARBOXYLASE"/>
    <property type="match status" value="1"/>
</dbReference>
<dbReference type="Gene3D" id="3.20.20.10">
    <property type="entry name" value="Alanine racemase"/>
    <property type="match status" value="1"/>
</dbReference>
<dbReference type="AlphaFoldDB" id="A0A3B1CFH5"/>
<dbReference type="GO" id="GO:0004586">
    <property type="term" value="F:ornithine decarboxylase activity"/>
    <property type="evidence" value="ECO:0007669"/>
    <property type="project" value="UniProtKB-EC"/>
</dbReference>
<keyword evidence="3" id="KW-0663">Pyridoxal phosphate</keyword>
<evidence type="ECO:0000256" key="2">
    <source>
        <dbReference type="ARBA" id="ARBA00008872"/>
    </source>
</evidence>
<dbReference type="CDD" id="cd00622">
    <property type="entry name" value="PLPDE_III_ODC"/>
    <property type="match status" value="1"/>
</dbReference>
<dbReference type="Pfam" id="PF02784">
    <property type="entry name" value="Orn_Arg_deC_N"/>
    <property type="match status" value="1"/>
</dbReference>
<reference evidence="6" key="1">
    <citation type="submission" date="2018-06" db="EMBL/GenBank/DDBJ databases">
        <authorList>
            <person name="Zhirakovskaya E."/>
        </authorList>
    </citation>
    <scope>NUCLEOTIDE SEQUENCE</scope>
</reference>
<evidence type="ECO:0000313" key="6">
    <source>
        <dbReference type="EMBL" id="VAX26962.1"/>
    </source>
</evidence>
<sequence length="390" mass="43010">MDQIDTHTDFRTAYDWENLVKTHGAPLLLLDCNTLRSQYKKLTSALPKVTIYFSVKSLPNEIVLETLKQEGSHFDIATQGEIKLLEQLSIPPQRTIHTHPIKRDIDIRASMRYGCTTFVVDNLTELEKFRPYRERVGLLLRIAFSNGDAVVNLSKKFGLCIEDAPNFIIKAKKLGIRIKGLSFHVGSQSKEPDAHVAAITSCTTLLEKSRAGHDAPMSVLDIGGGFPIDYDGTEMNIDRFCIPIRTALQTLPKNVQVIAEPGRFIAAPAMTCVASVIGISKRNEQNWYYLDDGVYGSFSGQVFDHAKYPIFSLNEGQAHASVLAGPTCDSIDIVATNIPLPKLNLGDLIIAPMMGAYTSATATEFNFVPKTQIVPINGPKRPSTSMSRIA</sequence>
<gene>
    <name evidence="6" type="ORF">MNBD_NITROSPIRAE01-1695</name>
</gene>
<dbReference type="GO" id="GO:0033387">
    <property type="term" value="P:putrescine biosynthetic process from arginine, via ornithine"/>
    <property type="evidence" value="ECO:0007669"/>
    <property type="project" value="TreeGrafter"/>
</dbReference>
<accession>A0A3B1CFH5</accession>
<dbReference type="InterPro" id="IPR022644">
    <property type="entry name" value="De-COase2_N"/>
</dbReference>
<dbReference type="EMBL" id="UOGF01000021">
    <property type="protein sequence ID" value="VAX26962.1"/>
    <property type="molecule type" value="Genomic_DNA"/>
</dbReference>
<dbReference type="PRINTS" id="PR01182">
    <property type="entry name" value="ORNDCRBXLASE"/>
</dbReference>
<feature type="domain" description="Orn/DAP/Arg decarboxylase 2 N-terminal" evidence="5">
    <location>
        <begin position="34"/>
        <end position="267"/>
    </location>
</feature>
<keyword evidence="4 6" id="KW-0456">Lyase</keyword>
<dbReference type="GO" id="GO:0005737">
    <property type="term" value="C:cytoplasm"/>
    <property type="evidence" value="ECO:0007669"/>
    <property type="project" value="TreeGrafter"/>
</dbReference>